<dbReference type="Pfam" id="PF08327">
    <property type="entry name" value="AHSA1"/>
    <property type="match status" value="1"/>
</dbReference>
<reference evidence="3 4" key="1">
    <citation type="journal article" date="2013" name="Genome Announc.">
        <title>Draft Genome Sequence of Arthrobacter crystallopoietes Strain BAB-32, Revealing Genes for Bioremediation.</title>
        <authorList>
            <person name="Joshi M.N."/>
            <person name="Pandit A.S."/>
            <person name="Sharma A."/>
            <person name="Pandya R.V."/>
            <person name="Desai S.M."/>
            <person name="Saxena A.K."/>
            <person name="Bagatharia S.B."/>
        </authorList>
    </citation>
    <scope>NUCLEOTIDE SEQUENCE [LARGE SCALE GENOMIC DNA]</scope>
    <source>
        <strain evidence="3 4">BAB-32</strain>
    </source>
</reference>
<accession>N1URD4</accession>
<dbReference type="Gene3D" id="3.30.530.20">
    <property type="match status" value="1"/>
</dbReference>
<protein>
    <recommendedName>
        <fullName evidence="2">Activator of Hsp90 ATPase homologue 1/2-like C-terminal domain-containing protein</fullName>
    </recommendedName>
</protein>
<keyword evidence="4" id="KW-1185">Reference proteome</keyword>
<gene>
    <name evidence="3" type="ORF">D477_017262</name>
</gene>
<name>N1URD4_9MICC</name>
<dbReference type="EMBL" id="ANPE02000212">
    <property type="protein sequence ID" value="EMY32986.1"/>
    <property type="molecule type" value="Genomic_DNA"/>
</dbReference>
<evidence type="ECO:0000313" key="4">
    <source>
        <dbReference type="Proteomes" id="UP000010729"/>
    </source>
</evidence>
<dbReference type="SUPFAM" id="SSF55961">
    <property type="entry name" value="Bet v1-like"/>
    <property type="match status" value="1"/>
</dbReference>
<dbReference type="InterPro" id="IPR013538">
    <property type="entry name" value="ASHA1/2-like_C"/>
</dbReference>
<organism evidence="3 4">
    <name type="scientific">Arthrobacter crystallopoietes BAB-32</name>
    <dbReference type="NCBI Taxonomy" id="1246476"/>
    <lineage>
        <taxon>Bacteria</taxon>
        <taxon>Bacillati</taxon>
        <taxon>Actinomycetota</taxon>
        <taxon>Actinomycetes</taxon>
        <taxon>Micrococcales</taxon>
        <taxon>Micrococcaceae</taxon>
        <taxon>Crystallibacter</taxon>
    </lineage>
</organism>
<comment type="similarity">
    <text evidence="1">Belongs to the AHA1 family.</text>
</comment>
<dbReference type="Proteomes" id="UP000010729">
    <property type="component" value="Unassembled WGS sequence"/>
</dbReference>
<feature type="domain" description="Activator of Hsp90 ATPase homologue 1/2-like C-terminal" evidence="2">
    <location>
        <begin position="6"/>
        <end position="126"/>
    </location>
</feature>
<dbReference type="InterPro" id="IPR023393">
    <property type="entry name" value="START-like_dom_sf"/>
</dbReference>
<proteinExistence type="inferred from homology"/>
<evidence type="ECO:0000256" key="1">
    <source>
        <dbReference type="ARBA" id="ARBA00006817"/>
    </source>
</evidence>
<dbReference type="AlphaFoldDB" id="N1URD4"/>
<sequence length="136" mass="15288">MTVPHAPEQAFEGFTDLIHLWWPVADYGVLGGAAHVEFEDRVLTETSEQDEISIWAEILEWQPARLVRLSWHPGSGPTAASEVEVEFLPEGAERTVVRLTHSGWHNVPDGEAARTRYVHGWPAVLSKYSRFMGGIR</sequence>
<evidence type="ECO:0000259" key="2">
    <source>
        <dbReference type="Pfam" id="PF08327"/>
    </source>
</evidence>
<comment type="caution">
    <text evidence="3">The sequence shown here is derived from an EMBL/GenBank/DDBJ whole genome shotgun (WGS) entry which is preliminary data.</text>
</comment>
<evidence type="ECO:0000313" key="3">
    <source>
        <dbReference type="EMBL" id="EMY32986.1"/>
    </source>
</evidence>